<dbReference type="Pfam" id="PF00662">
    <property type="entry name" value="Proton_antipo_N"/>
    <property type="match status" value="1"/>
</dbReference>
<dbReference type="GO" id="GO:0008137">
    <property type="term" value="F:NADH dehydrogenase (ubiquinone) activity"/>
    <property type="evidence" value="ECO:0007669"/>
    <property type="project" value="InterPro"/>
</dbReference>
<evidence type="ECO:0000259" key="6">
    <source>
        <dbReference type="Pfam" id="PF00662"/>
    </source>
</evidence>
<protein>
    <recommendedName>
        <fullName evidence="6">NADH-Ubiquinone oxidoreductase (complex I) chain 5 N-terminal domain-containing protein</fullName>
    </recommendedName>
</protein>
<dbReference type="GO" id="GO:0042773">
    <property type="term" value="P:ATP synthesis coupled electron transport"/>
    <property type="evidence" value="ECO:0007669"/>
    <property type="project" value="InterPro"/>
</dbReference>
<dbReference type="PANTHER" id="PTHR42829">
    <property type="entry name" value="NADH-UBIQUINONE OXIDOREDUCTASE CHAIN 5"/>
    <property type="match status" value="1"/>
</dbReference>
<feature type="non-terminal residue" evidence="7">
    <location>
        <position position="160"/>
    </location>
</feature>
<dbReference type="GO" id="GO:0003954">
    <property type="term" value="F:NADH dehydrogenase activity"/>
    <property type="evidence" value="ECO:0007669"/>
    <property type="project" value="TreeGrafter"/>
</dbReference>
<dbReference type="PANTHER" id="PTHR42829:SF2">
    <property type="entry name" value="NADH-UBIQUINONE OXIDOREDUCTASE CHAIN 5"/>
    <property type="match status" value="1"/>
</dbReference>
<feature type="transmembrane region" description="Helical" evidence="5">
    <location>
        <begin position="122"/>
        <end position="149"/>
    </location>
</feature>
<evidence type="ECO:0000256" key="2">
    <source>
        <dbReference type="ARBA" id="ARBA00022692"/>
    </source>
</evidence>
<comment type="subcellular location">
    <subcellularLocation>
        <location evidence="1">Membrane</location>
        <topology evidence="1">Multi-pass membrane protein</topology>
    </subcellularLocation>
</comment>
<dbReference type="InterPro" id="IPR001516">
    <property type="entry name" value="Proton_antipo_N"/>
</dbReference>
<accession>A0A381RU45</accession>
<organism evidence="7">
    <name type="scientific">marine metagenome</name>
    <dbReference type="NCBI Taxonomy" id="408172"/>
    <lineage>
        <taxon>unclassified sequences</taxon>
        <taxon>metagenomes</taxon>
        <taxon>ecological metagenomes</taxon>
    </lineage>
</organism>
<dbReference type="AlphaFoldDB" id="A0A381RU45"/>
<evidence type="ECO:0000256" key="5">
    <source>
        <dbReference type="SAM" id="Phobius"/>
    </source>
</evidence>
<keyword evidence="2 5" id="KW-0812">Transmembrane</keyword>
<dbReference type="InterPro" id="IPR003945">
    <property type="entry name" value="NU5C-like"/>
</dbReference>
<dbReference type="PRINTS" id="PR01434">
    <property type="entry name" value="NADHDHGNASE5"/>
</dbReference>
<feature type="domain" description="NADH-Ubiquinone oxidoreductase (complex I) chain 5 N-terminal" evidence="6">
    <location>
        <begin position="72"/>
        <end position="116"/>
    </location>
</feature>
<keyword evidence="3 5" id="KW-1133">Transmembrane helix</keyword>
<reference evidence="7" key="1">
    <citation type="submission" date="2018-05" db="EMBL/GenBank/DDBJ databases">
        <authorList>
            <person name="Lanie J.A."/>
            <person name="Ng W.-L."/>
            <person name="Kazmierczak K.M."/>
            <person name="Andrzejewski T.M."/>
            <person name="Davidsen T.M."/>
            <person name="Wayne K.J."/>
            <person name="Tettelin H."/>
            <person name="Glass J.I."/>
            <person name="Rusch D."/>
            <person name="Podicherti R."/>
            <person name="Tsui H.-C.T."/>
            <person name="Winkler M.E."/>
        </authorList>
    </citation>
    <scope>NUCLEOTIDE SEQUENCE</scope>
</reference>
<dbReference type="EMBL" id="UINC01002321">
    <property type="protein sequence ID" value="SUZ95400.1"/>
    <property type="molecule type" value="Genomic_DNA"/>
</dbReference>
<feature type="transmembrane region" description="Helical" evidence="5">
    <location>
        <begin position="6"/>
        <end position="25"/>
    </location>
</feature>
<keyword evidence="4 5" id="KW-0472">Membrane</keyword>
<feature type="transmembrane region" description="Helical" evidence="5">
    <location>
        <begin position="37"/>
        <end position="56"/>
    </location>
</feature>
<dbReference type="GO" id="GO:0016020">
    <property type="term" value="C:membrane"/>
    <property type="evidence" value="ECO:0007669"/>
    <property type="project" value="UniProtKB-SubCell"/>
</dbReference>
<evidence type="ECO:0000313" key="7">
    <source>
        <dbReference type="EMBL" id="SUZ95400.1"/>
    </source>
</evidence>
<evidence type="ECO:0000256" key="3">
    <source>
        <dbReference type="ARBA" id="ARBA00022989"/>
    </source>
</evidence>
<feature type="transmembrane region" description="Helical" evidence="5">
    <location>
        <begin position="89"/>
        <end position="110"/>
    </location>
</feature>
<evidence type="ECO:0000256" key="1">
    <source>
        <dbReference type="ARBA" id="ARBA00004141"/>
    </source>
</evidence>
<name>A0A381RU45_9ZZZZ</name>
<sequence>MLEQAWLIPTFPIAAFLLIIACGRFEPLRSKFVASGSWLALLGVGMSSAVSLLVAWEVFTGDHSPYEDTWTWFEGTTFSFEGGIYLDGLAALLLVVVGIVSFLVVMFSIGYMAEEGERRIRYYAEICLFVGVMHGLIIANSFLLLFIFWELVGLCSYLLI</sequence>
<evidence type="ECO:0000256" key="4">
    <source>
        <dbReference type="ARBA" id="ARBA00023136"/>
    </source>
</evidence>
<gene>
    <name evidence="7" type="ORF">METZ01_LOCUS48254</name>
</gene>
<dbReference type="GO" id="GO:0015990">
    <property type="term" value="P:electron transport coupled proton transport"/>
    <property type="evidence" value="ECO:0007669"/>
    <property type="project" value="TreeGrafter"/>
</dbReference>
<proteinExistence type="predicted"/>